<evidence type="ECO:0000256" key="1">
    <source>
        <dbReference type="SAM" id="MobiDB-lite"/>
    </source>
</evidence>
<reference evidence="3 4" key="1">
    <citation type="submission" date="2023-01" db="EMBL/GenBank/DDBJ databases">
        <title>Analysis of 21 Apiospora genomes using comparative genomics revels a genus with tremendous synthesis potential of carbohydrate active enzymes and secondary metabolites.</title>
        <authorList>
            <person name="Sorensen T."/>
        </authorList>
    </citation>
    <scope>NUCLEOTIDE SEQUENCE [LARGE SCALE GENOMIC DNA]</scope>
    <source>
        <strain evidence="3 4">CBS 135458</strain>
    </source>
</reference>
<feature type="region of interest" description="Disordered" evidence="1">
    <location>
        <begin position="476"/>
        <end position="504"/>
    </location>
</feature>
<dbReference type="InterPro" id="IPR000719">
    <property type="entry name" value="Prot_kinase_dom"/>
</dbReference>
<dbReference type="RefSeq" id="XP_066722795.1">
    <property type="nucleotide sequence ID" value="XM_066852163.1"/>
</dbReference>
<dbReference type="InterPro" id="IPR011009">
    <property type="entry name" value="Kinase-like_dom_sf"/>
</dbReference>
<dbReference type="Pfam" id="PF06985">
    <property type="entry name" value="HET"/>
    <property type="match status" value="1"/>
</dbReference>
<evidence type="ECO:0000313" key="4">
    <source>
        <dbReference type="Proteomes" id="UP001480595"/>
    </source>
</evidence>
<protein>
    <recommendedName>
        <fullName evidence="2">Protein kinase domain-containing protein</fullName>
    </recommendedName>
</protein>
<dbReference type="GeneID" id="92085226"/>
<dbReference type="InterPro" id="IPR010730">
    <property type="entry name" value="HET"/>
</dbReference>
<dbReference type="PROSITE" id="PS00108">
    <property type="entry name" value="PROTEIN_KINASE_ST"/>
    <property type="match status" value="1"/>
</dbReference>
<feature type="compositionally biased region" description="Basic and acidic residues" evidence="1">
    <location>
        <begin position="342"/>
        <end position="351"/>
    </location>
</feature>
<dbReference type="Pfam" id="PF00069">
    <property type="entry name" value="Pkinase"/>
    <property type="match status" value="1"/>
</dbReference>
<gene>
    <name evidence="3" type="ORF">PG994_000754</name>
</gene>
<dbReference type="PANTHER" id="PTHR33112">
    <property type="entry name" value="DOMAIN PROTEIN, PUTATIVE-RELATED"/>
    <property type="match status" value="1"/>
</dbReference>
<feature type="region of interest" description="Disordered" evidence="1">
    <location>
        <begin position="329"/>
        <end position="353"/>
    </location>
</feature>
<dbReference type="SUPFAM" id="SSF56112">
    <property type="entry name" value="Protein kinase-like (PK-like)"/>
    <property type="match status" value="1"/>
</dbReference>
<dbReference type="PROSITE" id="PS50011">
    <property type="entry name" value="PROTEIN_KINASE_DOM"/>
    <property type="match status" value="1"/>
</dbReference>
<proteinExistence type="predicted"/>
<name>A0ABR1X7D4_9PEZI</name>
<sequence length="836" mass="93951">MEIDYTDIRERIDAASVKNYEDNPFVPYDMIEQLVTRETVESYLSKLKHENYRTLVDFVFDGTGSRRLFLILSRSKMLPLLSSLSENKFDDGALPVRLESNGGIASIADGPDAPKSYPFFKGAWDLNDCTLLAANQWLFLAPRFGDKTFHFNFTGQQTMPYLRLESNPASSGFFGEVFKAEIHRTHLARKEGDFAEFFDREADNLSQVQEYKSPHLIKPIAAYRINHDRCLIFPWADGGNLDHHWESLNHKAIGPEKVKWFMEQFAGIGSALMELHLTDGDLTDGVKNCIHGDLKPENILLFNDGKPQAMLQIADLGLAAFHEGATNMRGPSGVGTGTSRYKPPEMDRHSENMGSRGRAYDIWSIGCILLEHLVWSTSGHSNLRTFKNHTEFFWAHRPEQPGAEYDVHPYAKCWMEITAQTLEDNTAYKDLLELIHTKLLVLKPSRIEAKELCQRLDEVQRKCRANPSSRPYVPFTKGGNLAVRGKDDDTPDRPPISRPQSDSFDEDAITLVVPSIQDDSGSASSSIIEKNKLGFCDLCSLLWQSTNQAGIKSRWVDLQQGDSLVGIKGGPDLLSLYSEPDLDSAFPGPARLGLPQLLVPGSKEQLRLMKQWLQVCDSAHTMCQRQNDNKPSMPTRLLDVNSLYLADTASVSSSRYAVLSHCWGKLQAGQGLATTKANIGQHKQCVSLEHLPKSFKDAVIITQRLGIRYLWIDSLCIIQDDAADWYYESARMEQVFSDAYVTIGASSALSSVEGFLGDRPTRRCVQLPAPNKSSKLYVCQAIDNFKKHVEQGPLSLRGWVLQERALSRRSIFFTSTQVYWECGTAINCETLSKLQK</sequence>
<dbReference type="Proteomes" id="UP001480595">
    <property type="component" value="Unassembled WGS sequence"/>
</dbReference>
<evidence type="ECO:0000259" key="2">
    <source>
        <dbReference type="PROSITE" id="PS50011"/>
    </source>
</evidence>
<organism evidence="3 4">
    <name type="scientific">Apiospora phragmitis</name>
    <dbReference type="NCBI Taxonomy" id="2905665"/>
    <lineage>
        <taxon>Eukaryota</taxon>
        <taxon>Fungi</taxon>
        <taxon>Dikarya</taxon>
        <taxon>Ascomycota</taxon>
        <taxon>Pezizomycotina</taxon>
        <taxon>Sordariomycetes</taxon>
        <taxon>Xylariomycetidae</taxon>
        <taxon>Amphisphaeriales</taxon>
        <taxon>Apiosporaceae</taxon>
        <taxon>Apiospora</taxon>
    </lineage>
</organism>
<dbReference type="EMBL" id="JAQQWL010000001">
    <property type="protein sequence ID" value="KAK8091249.1"/>
    <property type="molecule type" value="Genomic_DNA"/>
</dbReference>
<dbReference type="InterPro" id="IPR008271">
    <property type="entry name" value="Ser/Thr_kinase_AS"/>
</dbReference>
<feature type="domain" description="Protein kinase" evidence="2">
    <location>
        <begin position="163"/>
        <end position="473"/>
    </location>
</feature>
<evidence type="ECO:0000313" key="3">
    <source>
        <dbReference type="EMBL" id="KAK8091249.1"/>
    </source>
</evidence>
<keyword evidence="4" id="KW-1185">Reference proteome</keyword>
<accession>A0ABR1X7D4</accession>
<dbReference type="CDD" id="cd00180">
    <property type="entry name" value="PKc"/>
    <property type="match status" value="1"/>
</dbReference>
<dbReference type="SMART" id="SM00220">
    <property type="entry name" value="S_TKc"/>
    <property type="match status" value="1"/>
</dbReference>
<dbReference type="PANTHER" id="PTHR33112:SF16">
    <property type="entry name" value="HETEROKARYON INCOMPATIBILITY DOMAIN-CONTAINING PROTEIN"/>
    <property type="match status" value="1"/>
</dbReference>
<dbReference type="Gene3D" id="1.10.510.10">
    <property type="entry name" value="Transferase(Phosphotransferase) domain 1"/>
    <property type="match status" value="1"/>
</dbReference>
<comment type="caution">
    <text evidence="3">The sequence shown here is derived from an EMBL/GenBank/DDBJ whole genome shotgun (WGS) entry which is preliminary data.</text>
</comment>